<dbReference type="EMBL" id="CP051481">
    <property type="protein sequence ID" value="QJG66744.1"/>
    <property type="molecule type" value="Genomic_DNA"/>
</dbReference>
<dbReference type="GO" id="GO:0005829">
    <property type="term" value="C:cytosol"/>
    <property type="evidence" value="ECO:0007669"/>
    <property type="project" value="TreeGrafter"/>
</dbReference>
<keyword evidence="5" id="KW-0067">ATP-binding</keyword>
<dbReference type="GO" id="GO:0006529">
    <property type="term" value="P:asparagine biosynthetic process"/>
    <property type="evidence" value="ECO:0007669"/>
    <property type="project" value="UniProtKB-UniRule"/>
</dbReference>
<dbReference type="PROSITE" id="PS50862">
    <property type="entry name" value="AA_TRNA_LIGASE_II"/>
    <property type="match status" value="1"/>
</dbReference>
<sequence length="326" mass="37686">MYKTKLNITDTQYAIAKLKKDFSKELSKKLRLVRVSAPLFLTTESGLNDGLNGETPVLFKAKNIDSNLEIVHSLAKWKREALHKYNIALHHGIYTDMNAIRREEDLDATHSFYVDQWDWERNIEYSDRNVDTLKQTVKLLFEALKNTEDKINDKYSELSKKLPDELFFITSDELYNLYPNIPAEQREYEIVKKHKAVFIIGIGNNLPDNKPHSKRAKDYDDWSLNGDMIVYHPTLDIALEISSMGIRVDSKALMKQYAMEKSDIEKISPYHHAIVNDLLPYTIGGGLGQSRIAMFLLEKAHIGEVQVSYWSDTEKDKCKKENIVLL</sequence>
<dbReference type="KEGG" id="mphe:HGG69_00135"/>
<proteinExistence type="predicted"/>
<keyword evidence="4" id="KW-0547">Nucleotide-binding</keyword>
<dbReference type="NCBIfam" id="TIGR00669">
    <property type="entry name" value="asnA"/>
    <property type="match status" value="1"/>
</dbReference>
<evidence type="ECO:0000256" key="7">
    <source>
        <dbReference type="NCBIfam" id="TIGR00669"/>
    </source>
</evidence>
<keyword evidence="11" id="KW-1185">Reference proteome</keyword>
<dbReference type="AlphaFoldDB" id="A0A858U0Y1"/>
<evidence type="ECO:0000259" key="9">
    <source>
        <dbReference type="PROSITE" id="PS50862"/>
    </source>
</evidence>
<dbReference type="GO" id="GO:0005524">
    <property type="term" value="F:ATP binding"/>
    <property type="evidence" value="ECO:0007669"/>
    <property type="project" value="UniProtKB-KW"/>
</dbReference>
<dbReference type="SUPFAM" id="SSF55681">
    <property type="entry name" value="Class II aaRS and biotin synthetases"/>
    <property type="match status" value="1"/>
</dbReference>
<evidence type="ECO:0000256" key="5">
    <source>
        <dbReference type="ARBA" id="ARBA00022840"/>
    </source>
</evidence>
<accession>A0A858U0Y1</accession>
<dbReference type="PANTHER" id="PTHR30073">
    <property type="entry name" value="ASPARTATE--AMMONIA LIGASE"/>
    <property type="match status" value="1"/>
</dbReference>
<gene>
    <name evidence="10" type="ORF">HGG69_00135</name>
</gene>
<organism evidence="10 11">
    <name type="scientific">Mycoplasma phocoenae</name>
    <dbReference type="NCBI Taxonomy" id="754517"/>
    <lineage>
        <taxon>Bacteria</taxon>
        <taxon>Bacillati</taxon>
        <taxon>Mycoplasmatota</taxon>
        <taxon>Mollicutes</taxon>
        <taxon>Mycoplasmataceae</taxon>
        <taxon>Mycoplasma</taxon>
    </lineage>
</organism>
<dbReference type="Proteomes" id="UP000501060">
    <property type="component" value="Chromosome"/>
</dbReference>
<keyword evidence="6" id="KW-0061">Asparagine biosynthesis</keyword>
<evidence type="ECO:0000256" key="8">
    <source>
        <dbReference type="SAM" id="Coils"/>
    </source>
</evidence>
<dbReference type="GO" id="GO:0004071">
    <property type="term" value="F:aspartate-ammonia ligase activity"/>
    <property type="evidence" value="ECO:0007669"/>
    <property type="project" value="UniProtKB-UniRule"/>
</dbReference>
<dbReference type="InterPro" id="IPR006195">
    <property type="entry name" value="aa-tRNA-synth_II"/>
</dbReference>
<dbReference type="PANTHER" id="PTHR30073:SF5">
    <property type="entry name" value="ASPARTATE--AMMONIA LIGASE"/>
    <property type="match status" value="1"/>
</dbReference>
<dbReference type="EC" id="6.3.1.1" evidence="7"/>
<evidence type="ECO:0000256" key="1">
    <source>
        <dbReference type="ARBA" id="ARBA00022490"/>
    </source>
</evidence>
<dbReference type="Pfam" id="PF03590">
    <property type="entry name" value="AsnA"/>
    <property type="match status" value="1"/>
</dbReference>
<name>A0A858U0Y1_9MOLU</name>
<evidence type="ECO:0000313" key="10">
    <source>
        <dbReference type="EMBL" id="QJG66744.1"/>
    </source>
</evidence>
<feature type="coiled-coil region" evidence="8">
    <location>
        <begin position="130"/>
        <end position="161"/>
    </location>
</feature>
<dbReference type="PIRSF" id="PIRSF001555">
    <property type="entry name" value="Asp_ammon_ligase"/>
    <property type="match status" value="1"/>
</dbReference>
<dbReference type="RefSeq" id="WP_169604795.1">
    <property type="nucleotide sequence ID" value="NZ_CP051481.1"/>
</dbReference>
<feature type="domain" description="Aminoacyl-transfer RNA synthetases class-II family profile" evidence="9">
    <location>
        <begin position="17"/>
        <end position="326"/>
    </location>
</feature>
<keyword evidence="8" id="KW-0175">Coiled coil</keyword>
<keyword evidence="3" id="KW-0028">Amino-acid biosynthesis</keyword>
<evidence type="ECO:0000256" key="2">
    <source>
        <dbReference type="ARBA" id="ARBA00022598"/>
    </source>
</evidence>
<keyword evidence="2 10" id="KW-0436">Ligase</keyword>
<evidence type="ECO:0000313" key="11">
    <source>
        <dbReference type="Proteomes" id="UP000501060"/>
    </source>
</evidence>
<dbReference type="InterPro" id="IPR045864">
    <property type="entry name" value="aa-tRNA-synth_II/BPL/LPL"/>
</dbReference>
<reference evidence="10 11" key="1">
    <citation type="submission" date="2020-04" db="EMBL/GenBank/DDBJ databases">
        <title>Novel Mycoplasma species detected in Phocoena phocoena (harbor porpoise) from the USA.</title>
        <authorList>
            <person name="Volokhov D.V."/>
        </authorList>
    </citation>
    <scope>NUCLEOTIDE SEQUENCE [LARGE SCALE GENOMIC DNA]</scope>
    <source>
        <strain evidence="10 11">Phocoena C-264-GEN</strain>
    </source>
</reference>
<dbReference type="Gene3D" id="3.30.930.10">
    <property type="entry name" value="Bira Bifunctional Protein, Domain 2"/>
    <property type="match status" value="1"/>
</dbReference>
<protein>
    <recommendedName>
        <fullName evidence="7">Aspartate--ammonia ligase</fullName>
        <ecNumber evidence="7">6.3.1.1</ecNumber>
    </recommendedName>
</protein>
<evidence type="ECO:0000256" key="6">
    <source>
        <dbReference type="ARBA" id="ARBA00022888"/>
    </source>
</evidence>
<evidence type="ECO:0000256" key="3">
    <source>
        <dbReference type="ARBA" id="ARBA00022605"/>
    </source>
</evidence>
<dbReference type="InterPro" id="IPR004618">
    <property type="entry name" value="AsnA"/>
</dbReference>
<evidence type="ECO:0000256" key="4">
    <source>
        <dbReference type="ARBA" id="ARBA00022741"/>
    </source>
</evidence>
<keyword evidence="1" id="KW-0963">Cytoplasm</keyword>